<dbReference type="OrthoDB" id="3511202at2759"/>
<reference evidence="2 3" key="1">
    <citation type="journal article" date="2020" name="Phytopathology">
        <title>A high-quality genome resource of Botrytis fragariae, a new and rapidly spreading fungal pathogen causing strawberry gray mold in the U.S.A.</title>
        <authorList>
            <person name="Wu Y."/>
            <person name="Saski C.A."/>
            <person name="Schnabel G."/>
            <person name="Xiao S."/>
            <person name="Hu M."/>
        </authorList>
    </citation>
    <scope>NUCLEOTIDE SEQUENCE [LARGE SCALE GENOMIC DNA]</scope>
    <source>
        <strain evidence="2 3">BVB16</strain>
    </source>
</reference>
<evidence type="ECO:0000256" key="1">
    <source>
        <dbReference type="SAM" id="MobiDB-lite"/>
    </source>
</evidence>
<feature type="region of interest" description="Disordered" evidence="1">
    <location>
        <begin position="199"/>
        <end position="226"/>
    </location>
</feature>
<feature type="compositionally biased region" description="Basic and acidic residues" evidence="1">
    <location>
        <begin position="123"/>
        <end position="141"/>
    </location>
</feature>
<dbReference type="RefSeq" id="XP_037193558.1">
    <property type="nucleotide sequence ID" value="XM_037335024.1"/>
</dbReference>
<dbReference type="GeneID" id="59258716"/>
<accession>A0A8H6AW01</accession>
<protein>
    <submittedName>
        <fullName evidence="2">Uncharacterized protein</fullName>
    </submittedName>
</protein>
<dbReference type="EMBL" id="JABFCT010000007">
    <property type="protein sequence ID" value="KAF5874612.1"/>
    <property type="molecule type" value="Genomic_DNA"/>
</dbReference>
<feature type="region of interest" description="Disordered" evidence="1">
    <location>
        <begin position="123"/>
        <end position="144"/>
    </location>
</feature>
<organism evidence="2 3">
    <name type="scientific">Botrytis fragariae</name>
    <dbReference type="NCBI Taxonomy" id="1964551"/>
    <lineage>
        <taxon>Eukaryota</taxon>
        <taxon>Fungi</taxon>
        <taxon>Dikarya</taxon>
        <taxon>Ascomycota</taxon>
        <taxon>Pezizomycotina</taxon>
        <taxon>Leotiomycetes</taxon>
        <taxon>Helotiales</taxon>
        <taxon>Sclerotiniaceae</taxon>
        <taxon>Botrytis</taxon>
    </lineage>
</organism>
<dbReference type="Proteomes" id="UP000531561">
    <property type="component" value="Unassembled WGS sequence"/>
</dbReference>
<evidence type="ECO:0000313" key="2">
    <source>
        <dbReference type="EMBL" id="KAF5874612.1"/>
    </source>
</evidence>
<sequence length="307" mass="34835">MTCSAILVLSHPGAQDAFLQTPLETPDQLELHKAALLYHKQKHTLPPMQQVQKSPVHSPEESIQQKVGVSLDSQISIGNVFQDGIPSLPVMHLPEHHLVRLRELKIQIVDNISSPTVERQEVEETKRFKTSGDVEENRLAQEEQLPNKTDDIAHKTPMHISNLFRTHFHRTKNCTFSSILSEKSRRAEIEDKTNIRFKEATETNSTHPVPTHDPNWPLPPPESSSTCNMANRASAEQNYNSSENTITVGKDNKNEGHCHNSESMKISETIIEERHEFDIGPSKASRMKLYQAWKRRILELSGAKEVN</sequence>
<name>A0A8H6AW01_9HELO</name>
<keyword evidence="3" id="KW-1185">Reference proteome</keyword>
<comment type="caution">
    <text evidence="2">The sequence shown here is derived from an EMBL/GenBank/DDBJ whole genome shotgun (WGS) entry which is preliminary data.</text>
</comment>
<dbReference type="AlphaFoldDB" id="A0A8H6AW01"/>
<proteinExistence type="predicted"/>
<evidence type="ECO:0000313" key="3">
    <source>
        <dbReference type="Proteomes" id="UP000531561"/>
    </source>
</evidence>
<gene>
    <name evidence="2" type="ORF">Bfra_004624</name>
</gene>